<comment type="caution">
    <text evidence="3">The sequence shown here is derived from an EMBL/GenBank/DDBJ whole genome shotgun (WGS) entry which is preliminary data.</text>
</comment>
<dbReference type="AlphaFoldDB" id="A0AAP0X9W3"/>
<evidence type="ECO:0008006" key="5">
    <source>
        <dbReference type="Google" id="ProtNLM"/>
    </source>
</evidence>
<gene>
    <name evidence="3" type="ORF">L1049_009287</name>
</gene>
<protein>
    <recommendedName>
        <fullName evidence="5">Aminotransferase-like plant mobile domain-containing protein</fullName>
    </recommendedName>
</protein>
<feature type="coiled-coil region" evidence="1">
    <location>
        <begin position="393"/>
        <end position="441"/>
    </location>
</feature>
<evidence type="ECO:0000313" key="4">
    <source>
        <dbReference type="Proteomes" id="UP001415857"/>
    </source>
</evidence>
<reference evidence="3 4" key="1">
    <citation type="journal article" date="2024" name="Plant J.">
        <title>Genome sequences and population genomics reveal climatic adaptation and genomic divergence between two closely related sweetgum species.</title>
        <authorList>
            <person name="Xu W.Q."/>
            <person name="Ren C.Q."/>
            <person name="Zhang X.Y."/>
            <person name="Comes H.P."/>
            <person name="Liu X.H."/>
            <person name="Li Y.G."/>
            <person name="Kettle C.J."/>
            <person name="Jalonen R."/>
            <person name="Gaisberger H."/>
            <person name="Ma Y.Z."/>
            <person name="Qiu Y.X."/>
        </authorList>
    </citation>
    <scope>NUCLEOTIDE SEQUENCE [LARGE SCALE GENOMIC DNA]</scope>
    <source>
        <strain evidence="3">Hangzhou</strain>
    </source>
</reference>
<keyword evidence="2" id="KW-0732">Signal</keyword>
<feature type="signal peptide" evidence="2">
    <location>
        <begin position="1"/>
        <end position="20"/>
    </location>
</feature>
<dbReference type="EMBL" id="JBBPBK010000002">
    <property type="protein sequence ID" value="KAK9291100.1"/>
    <property type="molecule type" value="Genomic_DNA"/>
</dbReference>
<proteinExistence type="predicted"/>
<sequence length="459" mass="52417">MKKFTLLVLLLLVAAQLSYAKNRKLVMVEDSNTNVVAEQRSNEKVNVVEKSLDSEDEPDINNHHELPSLSVDLHDEFLAKFGWCLEAVMCIFDAFISKKLQSAAIRKCDDNAIEVLRCFDVRSKKFLIGGKSVPFVSNDISLIFGIPAGKQDISFKPTSKPLTPFVLRRFRNENKISRPVIEKQVAIAARGNRATDFEDLAKLLMLHLCVTLWFPVKGHTIGWSILNYIDDLDRVKEYRWPEAIWLTLMTSIEEKIDKPEDVTGCVIKLLYWLCEHLKIIESDGEHTYPRFVKWHLEDLSVALKDKAIRFTPANDVDEVELQMNEMEVELFVSDGTRCANLGDNVLSAKGTKNNCGLNCDDIVRKDVEENVDNVLKEELDDDCNKSAKDLFHAQIMEKMKADYEDKIRSLEATVNALQTNCDTKDQEIMELRAKIGMQEEEIISHKVHQVTQYFQDGCA</sequence>
<name>A0AAP0X9W3_LIQFO</name>
<dbReference type="Proteomes" id="UP001415857">
    <property type="component" value="Unassembled WGS sequence"/>
</dbReference>
<feature type="chain" id="PRO_5042888391" description="Aminotransferase-like plant mobile domain-containing protein" evidence="2">
    <location>
        <begin position="21"/>
        <end position="459"/>
    </location>
</feature>
<keyword evidence="1" id="KW-0175">Coiled coil</keyword>
<evidence type="ECO:0000313" key="3">
    <source>
        <dbReference type="EMBL" id="KAK9291100.1"/>
    </source>
</evidence>
<organism evidence="3 4">
    <name type="scientific">Liquidambar formosana</name>
    <name type="common">Formosan gum</name>
    <dbReference type="NCBI Taxonomy" id="63359"/>
    <lineage>
        <taxon>Eukaryota</taxon>
        <taxon>Viridiplantae</taxon>
        <taxon>Streptophyta</taxon>
        <taxon>Embryophyta</taxon>
        <taxon>Tracheophyta</taxon>
        <taxon>Spermatophyta</taxon>
        <taxon>Magnoliopsida</taxon>
        <taxon>eudicotyledons</taxon>
        <taxon>Gunneridae</taxon>
        <taxon>Pentapetalae</taxon>
        <taxon>Saxifragales</taxon>
        <taxon>Altingiaceae</taxon>
        <taxon>Liquidambar</taxon>
    </lineage>
</organism>
<accession>A0AAP0X9W3</accession>
<evidence type="ECO:0000256" key="1">
    <source>
        <dbReference type="SAM" id="Coils"/>
    </source>
</evidence>
<evidence type="ECO:0000256" key="2">
    <source>
        <dbReference type="SAM" id="SignalP"/>
    </source>
</evidence>
<keyword evidence="4" id="KW-1185">Reference proteome</keyword>